<dbReference type="EnsemblMetazoa" id="CJA01630.1">
    <property type="protein sequence ID" value="CJA01630.1"/>
    <property type="gene ID" value="WBGene00120834"/>
</dbReference>
<proteinExistence type="inferred from homology"/>
<feature type="domain" description="Metaxin glutathione S-transferase" evidence="2">
    <location>
        <begin position="204"/>
        <end position="266"/>
    </location>
</feature>
<dbReference type="Gene3D" id="3.40.30.10">
    <property type="entry name" value="Glutaredoxin"/>
    <property type="match status" value="1"/>
</dbReference>
<evidence type="ECO:0000259" key="3">
    <source>
        <dbReference type="Pfam" id="PF17172"/>
    </source>
</evidence>
<dbReference type="SUPFAM" id="SSF47616">
    <property type="entry name" value="GST C-terminal domain-like"/>
    <property type="match status" value="1"/>
</dbReference>
<evidence type="ECO:0000313" key="4">
    <source>
        <dbReference type="EnsemblMetazoa" id="CJA01630.1"/>
    </source>
</evidence>
<organism evidence="4 5">
    <name type="scientific">Caenorhabditis japonica</name>
    <dbReference type="NCBI Taxonomy" id="281687"/>
    <lineage>
        <taxon>Eukaryota</taxon>
        <taxon>Metazoa</taxon>
        <taxon>Ecdysozoa</taxon>
        <taxon>Nematoda</taxon>
        <taxon>Chromadorea</taxon>
        <taxon>Rhabditida</taxon>
        <taxon>Rhabditina</taxon>
        <taxon>Rhabditomorpha</taxon>
        <taxon>Rhabditoidea</taxon>
        <taxon>Rhabditidae</taxon>
        <taxon>Peloderinae</taxon>
        <taxon>Caenorhabditis</taxon>
    </lineage>
</organism>
<protein>
    <submittedName>
        <fullName evidence="4">Uncharacterized protein</fullName>
    </submittedName>
</protein>
<dbReference type="CDD" id="cd03193">
    <property type="entry name" value="GST_C_Metaxin"/>
    <property type="match status" value="1"/>
</dbReference>
<dbReference type="InterPro" id="IPR026928">
    <property type="entry name" value="FAX/IsoI-like"/>
</dbReference>
<dbReference type="SUPFAM" id="SSF52833">
    <property type="entry name" value="Thioredoxin-like"/>
    <property type="match status" value="1"/>
</dbReference>
<dbReference type="CDD" id="cd03080">
    <property type="entry name" value="GST_N_Metaxin_like"/>
    <property type="match status" value="1"/>
</dbReference>
<dbReference type="PANTHER" id="PTHR12289:SF32">
    <property type="entry name" value="GST_C_6 DOMAIN-CONTAINING PROTEIN"/>
    <property type="match status" value="1"/>
</dbReference>
<dbReference type="InterPro" id="IPR033468">
    <property type="entry name" value="Metaxin_GST"/>
</dbReference>
<name>A0A8R1HHD7_CAEJA</name>
<dbReference type="SFLD" id="SFLDG01180">
    <property type="entry name" value="SUF1"/>
    <property type="match status" value="1"/>
</dbReference>
<dbReference type="GO" id="GO:0005737">
    <property type="term" value="C:cytoplasm"/>
    <property type="evidence" value="ECO:0007669"/>
    <property type="project" value="TreeGrafter"/>
</dbReference>
<dbReference type="Gene3D" id="1.20.1050.10">
    <property type="match status" value="1"/>
</dbReference>
<dbReference type="AlphaFoldDB" id="A0A8R1HHD7"/>
<dbReference type="InterPro" id="IPR050931">
    <property type="entry name" value="Mito_Protein_Transport_Metaxin"/>
</dbReference>
<dbReference type="InterPro" id="IPR036249">
    <property type="entry name" value="Thioredoxin-like_sf"/>
</dbReference>
<dbReference type="InterPro" id="IPR036282">
    <property type="entry name" value="Glutathione-S-Trfase_C_sf"/>
</dbReference>
<sequence>MQSVITLGRTAPRAAIWLRAASTKGPLKEDWKKDMVYFYQFPRPGTGLPNLSPFCLKVETFLRANQINHEIVDSMRIVRNSPRGLLPFVELNGQQIADSQVIVWELQKHFQLDDKLEGADRGTARAVERMVEMSTNYALLDDKFTNNMDSFPQPKAKPVKTPSFLDRIMGKKPKKPVTPLAMVRKRVSSAFGKLSQAEQKELMRRDIRALDDILGDKKFLFGDHITSVDCSVFGQLAAVYYLPHPQQLNNLLDGDFPRVRAYCDRIRQHYYPEWKS</sequence>
<dbReference type="PANTHER" id="PTHR12289">
    <property type="entry name" value="METAXIN RELATED"/>
    <property type="match status" value="1"/>
</dbReference>
<comment type="similarity">
    <text evidence="1">Belongs to the FAX family.</text>
</comment>
<reference evidence="4" key="2">
    <citation type="submission" date="2022-06" db="UniProtKB">
        <authorList>
            <consortium name="EnsemblMetazoa"/>
        </authorList>
    </citation>
    <scope>IDENTIFICATION</scope>
    <source>
        <strain evidence="4">DF5081</strain>
    </source>
</reference>
<dbReference type="InterPro" id="IPR040079">
    <property type="entry name" value="Glutathione_S-Trfase"/>
</dbReference>
<dbReference type="Pfam" id="PF17172">
    <property type="entry name" value="GST_N_4"/>
    <property type="match status" value="1"/>
</dbReference>
<accession>A0A8R1HHD7</accession>
<dbReference type="SFLD" id="SFLDG01200">
    <property type="entry name" value="SUF1.1"/>
    <property type="match status" value="1"/>
</dbReference>
<dbReference type="Proteomes" id="UP000005237">
    <property type="component" value="Unassembled WGS sequence"/>
</dbReference>
<dbReference type="Pfam" id="PF17171">
    <property type="entry name" value="GST_C_6"/>
    <property type="match status" value="1"/>
</dbReference>
<evidence type="ECO:0000256" key="1">
    <source>
        <dbReference type="ARBA" id="ARBA00006475"/>
    </source>
</evidence>
<evidence type="ECO:0000313" key="5">
    <source>
        <dbReference type="Proteomes" id="UP000005237"/>
    </source>
</evidence>
<keyword evidence="5" id="KW-1185">Reference proteome</keyword>
<dbReference type="SFLD" id="SFLDS00019">
    <property type="entry name" value="Glutathione_Transferase_(cytos"/>
    <property type="match status" value="1"/>
</dbReference>
<dbReference type="InterPro" id="IPR012336">
    <property type="entry name" value="Thioredoxin-like_fold"/>
</dbReference>
<reference evidence="5" key="1">
    <citation type="submission" date="2010-08" db="EMBL/GenBank/DDBJ databases">
        <authorList>
            <consortium name="Caenorhabditis japonica Sequencing Consortium"/>
            <person name="Wilson R.K."/>
        </authorList>
    </citation>
    <scope>NUCLEOTIDE SEQUENCE [LARGE SCALE GENOMIC DNA]</scope>
    <source>
        <strain evidence="5">DF5081</strain>
    </source>
</reference>
<feature type="domain" description="Thioredoxin-like fold" evidence="3">
    <location>
        <begin position="53"/>
        <end position="141"/>
    </location>
</feature>
<evidence type="ECO:0000259" key="2">
    <source>
        <dbReference type="Pfam" id="PF17171"/>
    </source>
</evidence>